<dbReference type="GO" id="GO:0006313">
    <property type="term" value="P:DNA transposition"/>
    <property type="evidence" value="ECO:0007669"/>
    <property type="project" value="InterPro"/>
</dbReference>
<dbReference type="InterPro" id="IPR002513">
    <property type="entry name" value="Tn3_Tnp_DDE_dom"/>
</dbReference>
<name>K0NLG1_DESTT</name>
<evidence type="ECO:0000313" key="6">
    <source>
        <dbReference type="Proteomes" id="UP000007347"/>
    </source>
</evidence>
<dbReference type="EMBL" id="FO203503">
    <property type="protein sequence ID" value="CCK80858.1"/>
    <property type="molecule type" value="Genomic_DNA"/>
</dbReference>
<dbReference type="KEGG" id="dto:TOL2_C27760"/>
<dbReference type="HOGENOM" id="CLU_1203263_0_0_7"/>
<proteinExistence type="predicted"/>
<dbReference type="EMBL" id="FO203503">
    <property type="protein sequence ID" value="CCK80896.1"/>
    <property type="molecule type" value="Genomic_DNA"/>
</dbReference>
<dbReference type="GO" id="GO:0004803">
    <property type="term" value="F:transposase activity"/>
    <property type="evidence" value="ECO:0007669"/>
    <property type="project" value="InterPro"/>
</dbReference>
<dbReference type="Pfam" id="PF01526">
    <property type="entry name" value="DDE_Tnp_Tn3"/>
    <property type="match status" value="1"/>
</dbReference>
<dbReference type="KEGG" id="dto:TOL2_C27360"/>
<evidence type="ECO:0000313" key="4">
    <source>
        <dbReference type="EMBL" id="CCK80915.1"/>
    </source>
</evidence>
<accession>K0NLG1</accession>
<dbReference type="KEGG" id="dto:TOL2_C26990"/>
<gene>
    <name evidence="2" type="ordered locus">TOL2_C26990</name>
    <name evidence="3" type="ordered locus">TOL2_C27360</name>
    <name evidence="4" type="ordered locus">TOL2_C27550</name>
    <name evidence="5" type="ordered locus">TOL2_C27760</name>
</gene>
<protein>
    <submittedName>
        <fullName evidence="2">Putative transposase</fullName>
    </submittedName>
</protein>
<dbReference type="EMBL" id="FO203503">
    <property type="protein sequence ID" value="CCK80936.1"/>
    <property type="molecule type" value="Genomic_DNA"/>
</dbReference>
<evidence type="ECO:0000313" key="5">
    <source>
        <dbReference type="EMBL" id="CCK80936.1"/>
    </source>
</evidence>
<sequence>MTLGSTIFDDYLIPQSVWKVRKKELLQRAGLEGFESFQELEPELKKALKAQYRTTNKNIDSGKNPYAKVDDKGKLKVSTPKVEKDVSYTVTDLFPKNRFISLFEVLTTVNRLSNFSDCFEHWQIKHNREKPEEKTFFAGVMGYGCNLGIRKIARISRNINQNELENTVNWYFTNENLIQANDRILKLSERLQLLSLFKKESAKTGSTPFFWRFLARNGYCLNILDLPSIF</sequence>
<keyword evidence="6" id="KW-1185">Reference proteome</keyword>
<dbReference type="EMBL" id="FO203503">
    <property type="protein sequence ID" value="CCK80915.1"/>
    <property type="molecule type" value="Genomic_DNA"/>
</dbReference>
<organism evidence="2 6">
    <name type="scientific">Desulfobacula toluolica (strain DSM 7467 / Tol2)</name>
    <dbReference type="NCBI Taxonomy" id="651182"/>
    <lineage>
        <taxon>Bacteria</taxon>
        <taxon>Pseudomonadati</taxon>
        <taxon>Thermodesulfobacteriota</taxon>
        <taxon>Desulfobacteria</taxon>
        <taxon>Desulfobacterales</taxon>
        <taxon>Desulfobacteraceae</taxon>
        <taxon>Desulfobacula</taxon>
    </lineage>
</organism>
<dbReference type="STRING" id="651182.TOL2_C26990"/>
<evidence type="ECO:0000259" key="1">
    <source>
        <dbReference type="Pfam" id="PF01526"/>
    </source>
</evidence>
<dbReference type="Proteomes" id="UP000007347">
    <property type="component" value="Chromosome"/>
</dbReference>
<feature type="domain" description="Tn3 transposase DDE" evidence="1">
    <location>
        <begin position="104"/>
        <end position="201"/>
    </location>
</feature>
<evidence type="ECO:0000313" key="3">
    <source>
        <dbReference type="EMBL" id="CCK80896.1"/>
    </source>
</evidence>
<evidence type="ECO:0000313" key="2">
    <source>
        <dbReference type="EMBL" id="CCK80858.1"/>
    </source>
</evidence>
<reference evidence="2 6" key="1">
    <citation type="journal article" date="2013" name="Environ. Microbiol.">
        <title>Complete genome, catabolic sub-proteomes and key-metabolites of Desulfobacula toluolica Tol2, a marine, aromatic compound-degrading, sulfate-reducing bacterium.</title>
        <authorList>
            <person name="Wohlbrand L."/>
            <person name="Jacob J.H."/>
            <person name="Kube M."/>
            <person name="Mussmann M."/>
            <person name="Jarling R."/>
            <person name="Beck A."/>
            <person name="Amann R."/>
            <person name="Wilkes H."/>
            <person name="Reinhardt R."/>
            <person name="Rabus R."/>
        </authorList>
    </citation>
    <scope>NUCLEOTIDE SEQUENCE [LARGE SCALE GENOMIC DNA]</scope>
    <source>
        <strain evidence="6">DSM 7467 / Tol2</strain>
        <strain evidence="2">Tol2</strain>
    </source>
</reference>
<dbReference type="AlphaFoldDB" id="K0NLG1"/>
<dbReference type="KEGG" id="dto:TOL2_C27550"/>